<evidence type="ECO:0000256" key="2">
    <source>
        <dbReference type="ARBA" id="ARBA00022741"/>
    </source>
</evidence>
<gene>
    <name evidence="5" type="ORF">ACFY35_14440</name>
</gene>
<dbReference type="GO" id="GO:0005524">
    <property type="term" value="F:ATP binding"/>
    <property type="evidence" value="ECO:0007669"/>
    <property type="project" value="UniProtKB-KW"/>
</dbReference>
<comment type="caution">
    <text evidence="5">The sequence shown here is derived from an EMBL/GenBank/DDBJ whole genome shotgun (WGS) entry which is preliminary data.</text>
</comment>
<keyword evidence="3 5" id="KW-0067">ATP-binding</keyword>
<dbReference type="Gene3D" id="3.40.50.300">
    <property type="entry name" value="P-loop containing nucleotide triphosphate hydrolases"/>
    <property type="match status" value="1"/>
</dbReference>
<dbReference type="PROSITE" id="PS00211">
    <property type="entry name" value="ABC_TRANSPORTER_1"/>
    <property type="match status" value="1"/>
</dbReference>
<keyword evidence="2" id="KW-0547">Nucleotide-binding</keyword>
<organism evidence="5 6">
    <name type="scientific">Paractinoplanes globisporus</name>
    <dbReference type="NCBI Taxonomy" id="113565"/>
    <lineage>
        <taxon>Bacteria</taxon>
        <taxon>Bacillati</taxon>
        <taxon>Actinomycetota</taxon>
        <taxon>Actinomycetes</taxon>
        <taxon>Micromonosporales</taxon>
        <taxon>Micromonosporaceae</taxon>
        <taxon>Paractinoplanes</taxon>
    </lineage>
</organism>
<dbReference type="PANTHER" id="PTHR24220:SF86">
    <property type="entry name" value="ABC TRANSPORTER ABCH.1"/>
    <property type="match status" value="1"/>
</dbReference>
<name>A0ABW6WEM3_9ACTN</name>
<dbReference type="Pfam" id="PF00005">
    <property type="entry name" value="ABC_tran"/>
    <property type="match status" value="1"/>
</dbReference>
<dbReference type="InterPro" id="IPR015854">
    <property type="entry name" value="ABC_transpr_LolD-like"/>
</dbReference>
<dbReference type="PROSITE" id="PS50893">
    <property type="entry name" value="ABC_TRANSPORTER_2"/>
    <property type="match status" value="1"/>
</dbReference>
<dbReference type="CDD" id="cd03255">
    <property type="entry name" value="ABC_MJ0796_LolCDE_FtsE"/>
    <property type="match status" value="1"/>
</dbReference>
<dbReference type="SUPFAM" id="SSF52540">
    <property type="entry name" value="P-loop containing nucleoside triphosphate hydrolases"/>
    <property type="match status" value="1"/>
</dbReference>
<dbReference type="InterPro" id="IPR003439">
    <property type="entry name" value="ABC_transporter-like_ATP-bd"/>
</dbReference>
<accession>A0ABW6WEM3</accession>
<keyword evidence="6" id="KW-1185">Reference proteome</keyword>
<proteinExistence type="predicted"/>
<dbReference type="InterPro" id="IPR027417">
    <property type="entry name" value="P-loop_NTPase"/>
</dbReference>
<feature type="domain" description="ABC transporter" evidence="4">
    <location>
        <begin position="5"/>
        <end position="235"/>
    </location>
</feature>
<dbReference type="InterPro" id="IPR017911">
    <property type="entry name" value="MacB-like_ATP-bd"/>
</dbReference>
<evidence type="ECO:0000313" key="6">
    <source>
        <dbReference type="Proteomes" id="UP001602245"/>
    </source>
</evidence>
<evidence type="ECO:0000313" key="5">
    <source>
        <dbReference type="EMBL" id="MFF5290641.1"/>
    </source>
</evidence>
<dbReference type="InterPro" id="IPR003593">
    <property type="entry name" value="AAA+_ATPase"/>
</dbReference>
<protein>
    <submittedName>
        <fullName evidence="5">ABC transporter ATP-binding protein</fullName>
    </submittedName>
</protein>
<dbReference type="RefSeq" id="WP_020510368.1">
    <property type="nucleotide sequence ID" value="NZ_JBIAZU010000002.1"/>
</dbReference>
<sequence>MTHALELSAVRKEYPPPTAVTALDGIDLVVDAGETVAIVGASGAGKSTLLSILGTLERPTSGSVRIAGTDTSALSDPQLSEVRATRLGFVFQQFFLLEHLTVLDNVATGLLYRGVPGRVRRQRAAEVLCEVGLEGRIRHRAGQLSGGERQRVAIARAIVGRPAVLLADEPTGNLDSATGAGIAELLSSRAGDGTTVVLITHNADVAASMRRQVHLRDGRIVADSRGQHAVAAPSS</sequence>
<evidence type="ECO:0000259" key="4">
    <source>
        <dbReference type="PROSITE" id="PS50893"/>
    </source>
</evidence>
<dbReference type="EMBL" id="JBIAZU010000002">
    <property type="protein sequence ID" value="MFF5290641.1"/>
    <property type="molecule type" value="Genomic_DNA"/>
</dbReference>
<evidence type="ECO:0000256" key="3">
    <source>
        <dbReference type="ARBA" id="ARBA00022840"/>
    </source>
</evidence>
<keyword evidence="1" id="KW-0813">Transport</keyword>
<reference evidence="5 6" key="1">
    <citation type="submission" date="2024-10" db="EMBL/GenBank/DDBJ databases">
        <title>The Natural Products Discovery Center: Release of the First 8490 Sequenced Strains for Exploring Actinobacteria Biosynthetic Diversity.</title>
        <authorList>
            <person name="Kalkreuter E."/>
            <person name="Kautsar S.A."/>
            <person name="Yang D."/>
            <person name="Bader C.D."/>
            <person name="Teijaro C.N."/>
            <person name="Fluegel L."/>
            <person name="Davis C.M."/>
            <person name="Simpson J.R."/>
            <person name="Lauterbach L."/>
            <person name="Steele A.D."/>
            <person name="Gui C."/>
            <person name="Meng S."/>
            <person name="Li G."/>
            <person name="Viehrig K."/>
            <person name="Ye F."/>
            <person name="Su P."/>
            <person name="Kiefer A.F."/>
            <person name="Nichols A."/>
            <person name="Cepeda A.J."/>
            <person name="Yan W."/>
            <person name="Fan B."/>
            <person name="Jiang Y."/>
            <person name="Adhikari A."/>
            <person name="Zheng C.-J."/>
            <person name="Schuster L."/>
            <person name="Cowan T.M."/>
            <person name="Smanski M.J."/>
            <person name="Chevrette M.G."/>
            <person name="De Carvalho L.P.S."/>
            <person name="Shen B."/>
        </authorList>
    </citation>
    <scope>NUCLEOTIDE SEQUENCE [LARGE SCALE GENOMIC DNA]</scope>
    <source>
        <strain evidence="5 6">NPDC000087</strain>
    </source>
</reference>
<dbReference type="SMART" id="SM00382">
    <property type="entry name" value="AAA"/>
    <property type="match status" value="1"/>
</dbReference>
<dbReference type="Proteomes" id="UP001602245">
    <property type="component" value="Unassembled WGS sequence"/>
</dbReference>
<evidence type="ECO:0000256" key="1">
    <source>
        <dbReference type="ARBA" id="ARBA00022448"/>
    </source>
</evidence>
<dbReference type="PANTHER" id="PTHR24220">
    <property type="entry name" value="IMPORT ATP-BINDING PROTEIN"/>
    <property type="match status" value="1"/>
</dbReference>
<dbReference type="InterPro" id="IPR017871">
    <property type="entry name" value="ABC_transporter-like_CS"/>
</dbReference>